<organism evidence="1 2">
    <name type="scientific">candidate division MSBL1 archaeon SCGC-AAA259O05</name>
    <dbReference type="NCBI Taxonomy" id="1698271"/>
    <lineage>
        <taxon>Archaea</taxon>
        <taxon>Methanobacteriati</taxon>
        <taxon>Methanobacteriota</taxon>
        <taxon>candidate division MSBL1</taxon>
    </lineage>
</organism>
<proteinExistence type="predicted"/>
<comment type="caution">
    <text evidence="1">The sequence shown here is derived from an EMBL/GenBank/DDBJ whole genome shotgun (WGS) entry which is preliminary data.</text>
</comment>
<name>A0A133V3C5_9EURY</name>
<sequence length="142" mass="15934">MPEKVKQGLDKLEEGYVPYNGSAAEHKIPHVTVVPPQEDFSMKDWKKEIEKIEDIPTKFEVTGFGSFWNSSKLGFWGELNANIGVDSPHLTLFDCCNSGEVEEARKTYNFLFGKYVGLELDVISLAVIKRNEGPVHEVKSSA</sequence>
<gene>
    <name evidence="1" type="ORF">AKJ41_03495</name>
</gene>
<evidence type="ECO:0000313" key="1">
    <source>
        <dbReference type="EMBL" id="KXB00929.1"/>
    </source>
</evidence>
<reference evidence="1 2" key="1">
    <citation type="journal article" date="2016" name="Sci. Rep.">
        <title>Metabolic traits of an uncultured archaeal lineage -MSBL1- from brine pools of the Red Sea.</title>
        <authorList>
            <person name="Mwirichia R."/>
            <person name="Alam I."/>
            <person name="Rashid M."/>
            <person name="Vinu M."/>
            <person name="Ba-Alawi W."/>
            <person name="Anthony Kamau A."/>
            <person name="Kamanda Ngugi D."/>
            <person name="Goker M."/>
            <person name="Klenk H.P."/>
            <person name="Bajic V."/>
            <person name="Stingl U."/>
        </authorList>
    </citation>
    <scope>NUCLEOTIDE SEQUENCE [LARGE SCALE GENOMIC DNA]</scope>
    <source>
        <strain evidence="1">SCGC-AAA259O05</strain>
    </source>
</reference>
<dbReference type="EMBL" id="LHXV01000037">
    <property type="protein sequence ID" value="KXB00929.1"/>
    <property type="molecule type" value="Genomic_DNA"/>
</dbReference>
<evidence type="ECO:0000313" key="2">
    <source>
        <dbReference type="Proteomes" id="UP000070344"/>
    </source>
</evidence>
<protein>
    <submittedName>
        <fullName evidence="1">Uncharacterized protein</fullName>
    </submittedName>
</protein>
<dbReference type="Proteomes" id="UP000070344">
    <property type="component" value="Unassembled WGS sequence"/>
</dbReference>
<accession>A0A133V3C5</accession>
<keyword evidence="2" id="KW-1185">Reference proteome</keyword>
<dbReference type="AlphaFoldDB" id="A0A133V3C5"/>